<reference evidence="2" key="2">
    <citation type="submission" date="2020-08" db="EMBL/GenBank/DDBJ databases">
        <authorList>
            <person name="Chen M."/>
            <person name="Teng W."/>
            <person name="Zhao L."/>
            <person name="Hu C."/>
            <person name="Zhou Y."/>
            <person name="Han B."/>
            <person name="Song L."/>
            <person name="Shu W."/>
        </authorList>
    </citation>
    <scope>NUCLEOTIDE SEQUENCE</scope>
    <source>
        <strain evidence="2">FACHB-1375</strain>
    </source>
</reference>
<dbReference type="AlphaFoldDB" id="A0A926ZKC4"/>
<keyword evidence="3" id="KW-1185">Reference proteome</keyword>
<reference evidence="2" key="1">
    <citation type="journal article" date="2015" name="ISME J.">
        <title>Draft Genome Sequence of Streptomyces incarnatus NRRL8089, which Produces the Nucleoside Antibiotic Sinefungin.</title>
        <authorList>
            <person name="Oshima K."/>
            <person name="Hattori M."/>
            <person name="Shimizu H."/>
            <person name="Fukuda K."/>
            <person name="Nemoto M."/>
            <person name="Inagaki K."/>
            <person name="Tamura T."/>
        </authorList>
    </citation>
    <scope>NUCLEOTIDE SEQUENCE</scope>
    <source>
        <strain evidence="2">FACHB-1375</strain>
    </source>
</reference>
<evidence type="ECO:0000256" key="1">
    <source>
        <dbReference type="SAM" id="Phobius"/>
    </source>
</evidence>
<dbReference type="RefSeq" id="WP_190473288.1">
    <property type="nucleotide sequence ID" value="NZ_JACJPW010000113.1"/>
</dbReference>
<organism evidence="2 3">
    <name type="scientific">Aerosakkonema funiforme FACHB-1375</name>
    <dbReference type="NCBI Taxonomy" id="2949571"/>
    <lineage>
        <taxon>Bacteria</taxon>
        <taxon>Bacillati</taxon>
        <taxon>Cyanobacteriota</taxon>
        <taxon>Cyanophyceae</taxon>
        <taxon>Oscillatoriophycideae</taxon>
        <taxon>Aerosakkonematales</taxon>
        <taxon>Aerosakkonemataceae</taxon>
        <taxon>Aerosakkonema</taxon>
    </lineage>
</organism>
<name>A0A926ZKC4_9CYAN</name>
<keyword evidence="1" id="KW-0472">Membrane</keyword>
<sequence>MQHLLWHDYVILISFIGSIAGLWLIFDRQQTQVDEVAETERSLFMMSFAYWIVYCVTVGVQKFDLPEWDILLTSLQLTAAISYFLTFCCVLILPLHRFSLRQVE</sequence>
<accession>A0A926ZKC4</accession>
<feature type="transmembrane region" description="Helical" evidence="1">
    <location>
        <begin position="42"/>
        <end position="63"/>
    </location>
</feature>
<evidence type="ECO:0000313" key="2">
    <source>
        <dbReference type="EMBL" id="MBD2185257.1"/>
    </source>
</evidence>
<keyword evidence="1" id="KW-0812">Transmembrane</keyword>
<dbReference type="EMBL" id="JACJPW010000113">
    <property type="protein sequence ID" value="MBD2185257.1"/>
    <property type="molecule type" value="Genomic_DNA"/>
</dbReference>
<keyword evidence="1" id="KW-1133">Transmembrane helix</keyword>
<proteinExistence type="predicted"/>
<feature type="transmembrane region" description="Helical" evidence="1">
    <location>
        <begin position="6"/>
        <end position="26"/>
    </location>
</feature>
<dbReference type="Proteomes" id="UP000641646">
    <property type="component" value="Unassembled WGS sequence"/>
</dbReference>
<evidence type="ECO:0000313" key="3">
    <source>
        <dbReference type="Proteomes" id="UP000641646"/>
    </source>
</evidence>
<comment type="caution">
    <text evidence="2">The sequence shown here is derived from an EMBL/GenBank/DDBJ whole genome shotgun (WGS) entry which is preliminary data.</text>
</comment>
<feature type="transmembrane region" description="Helical" evidence="1">
    <location>
        <begin position="75"/>
        <end position="95"/>
    </location>
</feature>
<gene>
    <name evidence="2" type="ORF">H6G03_29990</name>
</gene>
<protein>
    <submittedName>
        <fullName evidence="2">Uncharacterized protein</fullName>
    </submittedName>
</protein>